<dbReference type="AlphaFoldDB" id="A0A150HAV4"/>
<evidence type="ECO:0000259" key="1">
    <source>
        <dbReference type="PROSITE" id="PS51186"/>
    </source>
</evidence>
<evidence type="ECO:0000313" key="3">
    <source>
        <dbReference type="Proteomes" id="UP000243589"/>
    </source>
</evidence>
<dbReference type="InterPro" id="IPR016181">
    <property type="entry name" value="Acyl_CoA_acyltransferase"/>
</dbReference>
<dbReference type="PROSITE" id="PS51186">
    <property type="entry name" value="GNAT"/>
    <property type="match status" value="1"/>
</dbReference>
<dbReference type="Pfam" id="PF13302">
    <property type="entry name" value="Acetyltransf_3"/>
    <property type="match status" value="1"/>
</dbReference>
<accession>A0A150HAV4</accession>
<comment type="caution">
    <text evidence="2">The sequence shown here is derived from an EMBL/GenBank/DDBJ whole genome shotgun (WGS) entry which is preliminary data.</text>
</comment>
<dbReference type="PANTHER" id="PTHR43792">
    <property type="entry name" value="GNAT FAMILY, PUTATIVE (AFU_ORTHOLOGUE AFUA_3G00765)-RELATED-RELATED"/>
    <property type="match status" value="1"/>
</dbReference>
<keyword evidence="2" id="KW-0808">Transferase</keyword>
<reference evidence="2 3" key="1">
    <citation type="submission" date="2016-01" db="EMBL/GenBank/DDBJ databases">
        <title>Use of Whole Genome Sequencing to ascertain that Brevibacterium massiliense (Roux, Raoult 2009) is a later heterotypic synonym of Brevibacterium ravenspurgense (Mages 2008).</title>
        <authorList>
            <person name="Bernier A.-M."/>
            <person name="Burdz T."/>
            <person name="Huynh C."/>
            <person name="Pachecho A.L."/>
            <person name="Wiebe D."/>
            <person name="Bonner C."/>
            <person name="Bernard K."/>
        </authorList>
    </citation>
    <scope>NUCLEOTIDE SEQUENCE [LARGE SCALE GENOMIC DNA]</scope>
    <source>
        <strain evidence="2 3">CCUG56047</strain>
    </source>
</reference>
<evidence type="ECO:0000313" key="2">
    <source>
        <dbReference type="EMBL" id="KXZ58800.1"/>
    </source>
</evidence>
<keyword evidence="3" id="KW-1185">Reference proteome</keyword>
<dbReference type="EMBL" id="LQQC01000008">
    <property type="protein sequence ID" value="KXZ58800.1"/>
    <property type="molecule type" value="Genomic_DNA"/>
</dbReference>
<dbReference type="Gene3D" id="3.40.630.30">
    <property type="match status" value="1"/>
</dbReference>
<proteinExistence type="predicted"/>
<dbReference type="RefSeq" id="WP_062020276.1">
    <property type="nucleotide sequence ID" value="NZ_LQQC01000008.1"/>
</dbReference>
<gene>
    <name evidence="2" type="ORF">Bravens_00671</name>
</gene>
<dbReference type="Proteomes" id="UP000243589">
    <property type="component" value="Unassembled WGS sequence"/>
</dbReference>
<dbReference type="SUPFAM" id="SSF55729">
    <property type="entry name" value="Acyl-CoA N-acyltransferases (Nat)"/>
    <property type="match status" value="1"/>
</dbReference>
<protein>
    <submittedName>
        <fullName evidence="2">Acetyltransferase (GNAT) family protein</fullName>
    </submittedName>
</protein>
<sequence length="162" mass="18378">MTALTTERLILRPPRDGDEDAVFTIHSDPRTYQHRPELAMKNREEAFELLAAWQRNWAEDGIGYFVVVREPADIIGFTGLRFSEEQGEQVLNLYYRFAPEAQGKGYAAEAAAAAIEWAHQTHPERPVVAIIDPNNAPSARLAEKLGLRLQTVDHEQGHLYRL</sequence>
<name>A0A150HAV4_9MICO</name>
<feature type="domain" description="N-acetyltransferase" evidence="1">
    <location>
        <begin position="9"/>
        <end position="162"/>
    </location>
</feature>
<dbReference type="PANTHER" id="PTHR43792:SF1">
    <property type="entry name" value="N-ACETYLTRANSFERASE DOMAIN-CONTAINING PROTEIN"/>
    <property type="match status" value="1"/>
</dbReference>
<dbReference type="InterPro" id="IPR051531">
    <property type="entry name" value="N-acetyltransferase"/>
</dbReference>
<dbReference type="PATRIC" id="fig|479117.4.peg.670"/>
<dbReference type="GO" id="GO:0016747">
    <property type="term" value="F:acyltransferase activity, transferring groups other than amino-acyl groups"/>
    <property type="evidence" value="ECO:0007669"/>
    <property type="project" value="InterPro"/>
</dbReference>
<organism evidence="2 3">
    <name type="scientific">Brevibacterium ravenspurgense</name>
    <dbReference type="NCBI Taxonomy" id="479117"/>
    <lineage>
        <taxon>Bacteria</taxon>
        <taxon>Bacillati</taxon>
        <taxon>Actinomycetota</taxon>
        <taxon>Actinomycetes</taxon>
        <taxon>Micrococcales</taxon>
        <taxon>Brevibacteriaceae</taxon>
        <taxon>Brevibacterium</taxon>
    </lineage>
</organism>
<dbReference type="InterPro" id="IPR000182">
    <property type="entry name" value="GNAT_dom"/>
</dbReference>